<dbReference type="SUPFAM" id="SSF50199">
    <property type="entry name" value="Staphylococcal nuclease"/>
    <property type="match status" value="1"/>
</dbReference>
<dbReference type="InterPro" id="IPR035437">
    <property type="entry name" value="SNase_OB-fold_sf"/>
</dbReference>
<dbReference type="HOGENOM" id="CLU_064698_0_0_5"/>
<organism evidence="5 6">
    <name type="scientific">Parvibaculum lavamentivorans (strain DS-1 / DSM 13023 / NCIMB 13966)</name>
    <dbReference type="NCBI Taxonomy" id="402881"/>
    <lineage>
        <taxon>Bacteria</taxon>
        <taxon>Pseudomonadati</taxon>
        <taxon>Pseudomonadota</taxon>
        <taxon>Alphaproteobacteria</taxon>
        <taxon>Hyphomicrobiales</taxon>
        <taxon>Parvibaculaceae</taxon>
        <taxon>Parvibaculum</taxon>
    </lineage>
</organism>
<dbReference type="RefSeq" id="WP_012110601.1">
    <property type="nucleotide sequence ID" value="NC_009719.1"/>
</dbReference>
<dbReference type="AlphaFoldDB" id="A7HTS7"/>
<evidence type="ECO:0000256" key="2">
    <source>
        <dbReference type="ARBA" id="ARBA00022759"/>
    </source>
</evidence>
<dbReference type="Proteomes" id="UP000006377">
    <property type="component" value="Chromosome"/>
</dbReference>
<evidence type="ECO:0000313" key="6">
    <source>
        <dbReference type="Proteomes" id="UP000006377"/>
    </source>
</evidence>
<evidence type="ECO:0000259" key="4">
    <source>
        <dbReference type="PROSITE" id="PS50830"/>
    </source>
</evidence>
<keyword evidence="1" id="KW-0540">Nuclease</keyword>
<dbReference type="PROSITE" id="PS50830">
    <property type="entry name" value="TNASE_3"/>
    <property type="match status" value="1"/>
</dbReference>
<dbReference type="InterPro" id="IPR016071">
    <property type="entry name" value="Staphylococal_nuclease_OB-fold"/>
</dbReference>
<dbReference type="KEGG" id="pla:Plav_1691"/>
<accession>A7HTS7</accession>
<dbReference type="GO" id="GO:0016787">
    <property type="term" value="F:hydrolase activity"/>
    <property type="evidence" value="ECO:0007669"/>
    <property type="project" value="UniProtKB-KW"/>
</dbReference>
<proteinExistence type="predicted"/>
<dbReference type="EMBL" id="CP000774">
    <property type="protein sequence ID" value="ABS63310.1"/>
    <property type="molecule type" value="Genomic_DNA"/>
</dbReference>
<dbReference type="SMART" id="SM00318">
    <property type="entry name" value="SNc"/>
    <property type="match status" value="1"/>
</dbReference>
<keyword evidence="3" id="KW-0378">Hydrolase</keyword>
<protein>
    <submittedName>
        <fullName evidence="5">Nuclease (SNase domain protein)</fullName>
    </submittedName>
</protein>
<dbReference type="Gene3D" id="2.40.50.90">
    <property type="match status" value="1"/>
</dbReference>
<name>A7HTS7_PARL1</name>
<evidence type="ECO:0000313" key="5">
    <source>
        <dbReference type="EMBL" id="ABS63310.1"/>
    </source>
</evidence>
<gene>
    <name evidence="5" type="ordered locus">Plav_1691</name>
</gene>
<dbReference type="STRING" id="402881.Plav_1691"/>
<dbReference type="Pfam" id="PF00565">
    <property type="entry name" value="SNase"/>
    <property type="match status" value="1"/>
</dbReference>
<dbReference type="OrthoDB" id="7618306at2"/>
<reference evidence="5 6" key="1">
    <citation type="journal article" date="2011" name="Stand. Genomic Sci.">
        <title>Complete genome sequence of Parvibaculum lavamentivorans type strain (DS-1(T)).</title>
        <authorList>
            <person name="Schleheck D."/>
            <person name="Weiss M."/>
            <person name="Pitluck S."/>
            <person name="Bruce D."/>
            <person name="Land M.L."/>
            <person name="Han S."/>
            <person name="Saunders E."/>
            <person name="Tapia R."/>
            <person name="Detter C."/>
            <person name="Brettin T."/>
            <person name="Han J."/>
            <person name="Woyke T."/>
            <person name="Goodwin L."/>
            <person name="Pennacchio L."/>
            <person name="Nolan M."/>
            <person name="Cook A.M."/>
            <person name="Kjelleberg S."/>
            <person name="Thomas T."/>
        </authorList>
    </citation>
    <scope>NUCLEOTIDE SEQUENCE [LARGE SCALE GENOMIC DNA]</scope>
    <source>
        <strain evidence="6">DS-1 / DSM 13023 / NCIMB 13966</strain>
    </source>
</reference>
<keyword evidence="2" id="KW-0255">Endonuclease</keyword>
<dbReference type="eggNOG" id="COG1525">
    <property type="taxonomic scope" value="Bacteria"/>
</dbReference>
<dbReference type="PANTHER" id="PTHR12302:SF3">
    <property type="entry name" value="SERINE_THREONINE-PROTEIN KINASE 31"/>
    <property type="match status" value="1"/>
</dbReference>
<evidence type="ECO:0000256" key="3">
    <source>
        <dbReference type="ARBA" id="ARBA00022801"/>
    </source>
</evidence>
<evidence type="ECO:0000256" key="1">
    <source>
        <dbReference type="ARBA" id="ARBA00022722"/>
    </source>
</evidence>
<sequence>MAALTLFGFSVSARAACELEPSETHRVVEVIDGDTVLLDDGREVRLTGIQAPKLPLGRSSFEAWPLAEEARDALVELVANKAVTLHYGGATIDRHGRVLAQAYTVDKKEPLWLQQEMLRRGLARVYTFSDNRACAEELLRAERDAREAGREIWADAFYRVRDAADESALEKRAGRFELVEGEVISAALVRGRIYLNFGEDYRKDFTVTVEERDAKLFLAAEPWLSLTDTAEAGSIASIAGKKLRVRGWIEKHNGPEITVTHPEQIEWLSAFP</sequence>
<dbReference type="PANTHER" id="PTHR12302">
    <property type="entry name" value="EBNA2 BINDING PROTEIN P100"/>
    <property type="match status" value="1"/>
</dbReference>
<dbReference type="GO" id="GO:0004519">
    <property type="term" value="F:endonuclease activity"/>
    <property type="evidence" value="ECO:0007669"/>
    <property type="project" value="UniProtKB-KW"/>
</dbReference>
<feature type="domain" description="TNase-like" evidence="4">
    <location>
        <begin position="21"/>
        <end position="155"/>
    </location>
</feature>
<keyword evidence="6" id="KW-1185">Reference proteome</keyword>